<dbReference type="PANTHER" id="PTHR43214:SF41">
    <property type="entry name" value="NITRATE_NITRITE RESPONSE REGULATOR PROTEIN NARP"/>
    <property type="match status" value="1"/>
</dbReference>
<feature type="domain" description="Response regulatory" evidence="7">
    <location>
        <begin position="6"/>
        <end position="122"/>
    </location>
</feature>
<evidence type="ECO:0000313" key="8">
    <source>
        <dbReference type="EMBL" id="RQH05476.1"/>
    </source>
</evidence>
<dbReference type="InterPro" id="IPR016032">
    <property type="entry name" value="Sig_transdc_resp-reg_C-effctor"/>
</dbReference>
<dbReference type="SMART" id="SM00421">
    <property type="entry name" value="HTH_LUXR"/>
    <property type="match status" value="1"/>
</dbReference>
<dbReference type="SMART" id="SM00448">
    <property type="entry name" value="REC"/>
    <property type="match status" value="1"/>
</dbReference>
<keyword evidence="3 8" id="KW-0238">DNA-binding</keyword>
<dbReference type="OrthoDB" id="9780593at2"/>
<feature type="domain" description="HTH luxR-type" evidence="6">
    <location>
        <begin position="154"/>
        <end position="221"/>
    </location>
</feature>
<gene>
    <name evidence="8" type="ORF">D1Y85_15595</name>
</gene>
<dbReference type="Gene3D" id="3.40.50.2300">
    <property type="match status" value="1"/>
</dbReference>
<evidence type="ECO:0000259" key="7">
    <source>
        <dbReference type="PROSITE" id="PS50110"/>
    </source>
</evidence>
<dbReference type="PROSITE" id="PS50110">
    <property type="entry name" value="RESPONSE_REGULATORY"/>
    <property type="match status" value="1"/>
</dbReference>
<evidence type="ECO:0000256" key="4">
    <source>
        <dbReference type="ARBA" id="ARBA00023163"/>
    </source>
</evidence>
<dbReference type="CDD" id="cd06170">
    <property type="entry name" value="LuxR_C_like"/>
    <property type="match status" value="1"/>
</dbReference>
<dbReference type="GO" id="GO:0000160">
    <property type="term" value="P:phosphorelay signal transduction system"/>
    <property type="evidence" value="ECO:0007669"/>
    <property type="project" value="InterPro"/>
</dbReference>
<dbReference type="InterPro" id="IPR058245">
    <property type="entry name" value="NreC/VraR/RcsB-like_REC"/>
</dbReference>
<dbReference type="PROSITE" id="PS00622">
    <property type="entry name" value="HTH_LUXR_1"/>
    <property type="match status" value="1"/>
</dbReference>
<dbReference type="InterPro" id="IPR001789">
    <property type="entry name" value="Sig_transdc_resp-reg_receiver"/>
</dbReference>
<keyword evidence="4" id="KW-0804">Transcription</keyword>
<dbReference type="Pfam" id="PF00196">
    <property type="entry name" value="GerE"/>
    <property type="match status" value="1"/>
</dbReference>
<feature type="modified residue" description="4-aspartylphosphate" evidence="5">
    <location>
        <position position="57"/>
    </location>
</feature>
<dbReference type="SUPFAM" id="SSF46894">
    <property type="entry name" value="C-terminal effector domain of the bipartite response regulators"/>
    <property type="match status" value="1"/>
</dbReference>
<dbReference type="InterPro" id="IPR000792">
    <property type="entry name" value="Tscrpt_reg_LuxR_C"/>
</dbReference>
<dbReference type="InterPro" id="IPR011006">
    <property type="entry name" value="CheY-like_superfamily"/>
</dbReference>
<dbReference type="AlphaFoldDB" id="A0A3N6PZQ8"/>
<dbReference type="RefSeq" id="WP_124151963.1">
    <property type="nucleotide sequence ID" value="NZ_RQIS01000010.1"/>
</dbReference>
<comment type="caution">
    <text evidence="8">The sequence shown here is derived from an EMBL/GenBank/DDBJ whole genome shotgun (WGS) entry which is preliminary data.</text>
</comment>
<evidence type="ECO:0000256" key="5">
    <source>
        <dbReference type="PROSITE-ProRule" id="PRU00169"/>
    </source>
</evidence>
<protein>
    <submittedName>
        <fullName evidence="8">DNA-binding response regulator</fullName>
    </submittedName>
</protein>
<dbReference type="Pfam" id="PF00072">
    <property type="entry name" value="Response_reg"/>
    <property type="match status" value="1"/>
</dbReference>
<keyword evidence="9" id="KW-1185">Reference proteome</keyword>
<name>A0A3N6PZQ8_9BURK</name>
<evidence type="ECO:0000256" key="3">
    <source>
        <dbReference type="ARBA" id="ARBA00023125"/>
    </source>
</evidence>
<accession>A0A3N6PZQ8</accession>
<dbReference type="GO" id="GO:0003677">
    <property type="term" value="F:DNA binding"/>
    <property type="evidence" value="ECO:0007669"/>
    <property type="project" value="UniProtKB-KW"/>
</dbReference>
<dbReference type="PROSITE" id="PS50043">
    <property type="entry name" value="HTH_LUXR_2"/>
    <property type="match status" value="1"/>
</dbReference>
<dbReference type="PANTHER" id="PTHR43214">
    <property type="entry name" value="TWO-COMPONENT RESPONSE REGULATOR"/>
    <property type="match status" value="1"/>
</dbReference>
<reference evidence="8 9" key="1">
    <citation type="submission" date="2018-11" db="EMBL/GenBank/DDBJ databases">
        <title>Paraburkholderia sp. DHOA04, isolated from soil.</title>
        <authorList>
            <person name="Gao Z.-H."/>
            <person name="Qiu L.-H."/>
            <person name="Fu J.-C."/>
        </authorList>
    </citation>
    <scope>NUCLEOTIDE SEQUENCE [LARGE SCALE GENOMIC DNA]</scope>
    <source>
        <strain evidence="8 9">DHOA04</strain>
    </source>
</reference>
<dbReference type="Proteomes" id="UP000272778">
    <property type="component" value="Unassembled WGS sequence"/>
</dbReference>
<proteinExistence type="predicted"/>
<dbReference type="InterPro" id="IPR039420">
    <property type="entry name" value="WalR-like"/>
</dbReference>
<keyword evidence="1 5" id="KW-0597">Phosphoprotein</keyword>
<organism evidence="8 9">
    <name type="scientific">Paraburkholderia dinghuensis</name>
    <dbReference type="NCBI Taxonomy" id="2305225"/>
    <lineage>
        <taxon>Bacteria</taxon>
        <taxon>Pseudomonadati</taxon>
        <taxon>Pseudomonadota</taxon>
        <taxon>Betaproteobacteria</taxon>
        <taxon>Burkholderiales</taxon>
        <taxon>Burkholderiaceae</taxon>
        <taxon>Paraburkholderia</taxon>
    </lineage>
</organism>
<evidence type="ECO:0000259" key="6">
    <source>
        <dbReference type="PROSITE" id="PS50043"/>
    </source>
</evidence>
<keyword evidence="2" id="KW-0805">Transcription regulation</keyword>
<dbReference type="CDD" id="cd17535">
    <property type="entry name" value="REC_NarL-like"/>
    <property type="match status" value="1"/>
</dbReference>
<sequence>MGSRHRVLIAEDQRLLRGGLCAMVAALDDFEIAGEAGDGREACHLAAKLDPDLILMDLSMPSMGGLDAIASIKQMRPAIRIIALTVHFTDDHVDAVRMAGGDGYVVKDAAFADIVDEMRRVMNRLPRVPAYRSRGTLWISGVEPETDVPDDRATACAPARPFLTQRERTVLRLVAQGHTNREIGASLRLSAKTVEKHRASLMRKLAVTNVTGLVRAALDMGMVALPDRARTLITFL</sequence>
<dbReference type="PRINTS" id="PR00038">
    <property type="entry name" value="HTHLUXR"/>
</dbReference>
<evidence type="ECO:0000313" key="9">
    <source>
        <dbReference type="Proteomes" id="UP000272778"/>
    </source>
</evidence>
<dbReference type="GO" id="GO:0006355">
    <property type="term" value="P:regulation of DNA-templated transcription"/>
    <property type="evidence" value="ECO:0007669"/>
    <property type="project" value="InterPro"/>
</dbReference>
<evidence type="ECO:0000256" key="1">
    <source>
        <dbReference type="ARBA" id="ARBA00022553"/>
    </source>
</evidence>
<dbReference type="SUPFAM" id="SSF52172">
    <property type="entry name" value="CheY-like"/>
    <property type="match status" value="1"/>
</dbReference>
<evidence type="ECO:0000256" key="2">
    <source>
        <dbReference type="ARBA" id="ARBA00023015"/>
    </source>
</evidence>
<dbReference type="EMBL" id="RQIS01000010">
    <property type="protein sequence ID" value="RQH05476.1"/>
    <property type="molecule type" value="Genomic_DNA"/>
</dbReference>